<reference evidence="11 12" key="1">
    <citation type="submission" date="2015-11" db="EMBL/GenBank/DDBJ databases">
        <authorList>
            <person name="Zhang Y."/>
            <person name="Guo Z."/>
        </authorList>
    </citation>
    <scope>NUCLEOTIDE SEQUENCE [LARGE SCALE GENOMIC DNA]</scope>
    <source>
        <strain evidence="11 12">KCTC 12086</strain>
    </source>
</reference>
<dbReference type="Gene3D" id="2.40.50.140">
    <property type="entry name" value="Nucleic acid-binding proteins"/>
    <property type="match status" value="2"/>
</dbReference>
<dbReference type="InterPro" id="IPR004476">
    <property type="entry name" value="RNase_II/RNase_R"/>
</dbReference>
<protein>
    <recommendedName>
        <fullName evidence="8">Ribonuclease R</fullName>
        <shortName evidence="8">RNase R</shortName>
        <ecNumber evidence="8">3.1.13.1</ecNumber>
    </recommendedName>
</protein>
<evidence type="ECO:0000256" key="7">
    <source>
        <dbReference type="ARBA" id="ARBA00022884"/>
    </source>
</evidence>
<dbReference type="GO" id="GO:0006402">
    <property type="term" value="P:mRNA catabolic process"/>
    <property type="evidence" value="ECO:0007669"/>
    <property type="project" value="TreeGrafter"/>
</dbReference>
<comment type="subcellular location">
    <subcellularLocation>
        <location evidence="2 8">Cytoplasm</location>
    </subcellularLocation>
</comment>
<dbReference type="InterPro" id="IPR011129">
    <property type="entry name" value="CSD"/>
</dbReference>
<dbReference type="InterPro" id="IPR001900">
    <property type="entry name" value="RNase_II/R"/>
</dbReference>
<dbReference type="SMART" id="SM00955">
    <property type="entry name" value="RNB"/>
    <property type="match status" value="1"/>
</dbReference>
<evidence type="ECO:0000313" key="12">
    <source>
        <dbReference type="Proteomes" id="UP000061457"/>
    </source>
</evidence>
<dbReference type="InterPro" id="IPR040476">
    <property type="entry name" value="CSD2"/>
</dbReference>
<keyword evidence="12" id="KW-1185">Reference proteome</keyword>
<evidence type="ECO:0000313" key="11">
    <source>
        <dbReference type="EMBL" id="ALO40911.1"/>
    </source>
</evidence>
<comment type="similarity">
    <text evidence="8">Belongs to the RNR ribonuclease family. RNase R subfamily.</text>
</comment>
<dbReference type="Pfam" id="PF08206">
    <property type="entry name" value="OB_RNB"/>
    <property type="match status" value="1"/>
</dbReference>
<dbReference type="PATRIC" id="fig|161398.10.peg.395"/>
<dbReference type="InterPro" id="IPR013223">
    <property type="entry name" value="RNase_B_OB_dom"/>
</dbReference>
<dbReference type="PANTHER" id="PTHR23355:SF9">
    <property type="entry name" value="DIS3-LIKE EXONUCLEASE 2"/>
    <property type="match status" value="1"/>
</dbReference>
<comment type="function">
    <text evidence="8">3'-5' exoribonuclease that releases 5'-nucleoside monophosphates and is involved in maturation of structured RNAs.</text>
</comment>
<dbReference type="Pfam" id="PF17876">
    <property type="entry name" value="CSD2"/>
    <property type="match status" value="1"/>
</dbReference>
<dbReference type="EMBL" id="CP013187">
    <property type="protein sequence ID" value="ALO40911.1"/>
    <property type="molecule type" value="Genomic_DNA"/>
</dbReference>
<dbReference type="PROSITE" id="PS50126">
    <property type="entry name" value="S1"/>
    <property type="match status" value="1"/>
</dbReference>
<keyword evidence="5 8" id="KW-0378">Hydrolase</keyword>
<accession>A0A0S2JYP6</accession>
<dbReference type="SMART" id="SM00316">
    <property type="entry name" value="S1"/>
    <property type="match status" value="1"/>
</dbReference>
<dbReference type="Pfam" id="PF00773">
    <property type="entry name" value="RNB"/>
    <property type="match status" value="1"/>
</dbReference>
<evidence type="ECO:0000256" key="2">
    <source>
        <dbReference type="ARBA" id="ARBA00004496"/>
    </source>
</evidence>
<dbReference type="CDD" id="cd04471">
    <property type="entry name" value="S1_RNase_R"/>
    <property type="match status" value="1"/>
</dbReference>
<evidence type="ECO:0000256" key="4">
    <source>
        <dbReference type="ARBA" id="ARBA00022722"/>
    </source>
</evidence>
<sequence>MTKQDPHLQREQEKYDNPVPSREFILEHIKKAPAKATTFSHLCSSLNVFEEDRQIAFKRRLRAMERDGQLHFNKFKRYVIPTDDGLVKGRVIGHRDGFGFLVVEGEPKDWFIAKHQMNSVLHGDIVLAKAASRGSGGKVEARIVRVLESERAPIIGRYFVEYGSAVVVPEDPRITQDIIILPGSEGGARHNQMVQVEITQRPSRQMNAVGRVTDVLGDHMAPGMEIEVALRNHDIPHEWPDKVVDQVAKHGEFVEEADKKGRVDLRHLPLVTIDGEDARDFDDAVYCERKKSGGWRLWVAIADVSHYVPKGSPLDKEAIERGNSVYFPEQVIPMLPKVLSNGLCSLNPKVDRLCMVAEITVSEAGNLSGYRFYEAVMNSHARLTYTKVHSILQGDEALREQYAEQVPHLTDLHQMYMALKSSRQQRGAIEFETVETRFVFNAHRKIESIVPVVRNDAHKLIEECMILANVAAAKLLEKHEAPALYRVHDEPDQEKLSHFRQFLNDLGIESNLANDPSPLELTEALAQLGERPEQELIQTMLLRSMKQAVYQPDNIGHYGLALKAYAHFTSPIRRYPDLVVHRAIKAILASQGQQTSGEYAYENDEADQLGEQCSMTERRADDATREVADWLKCEFMQDHVGSEFSGVVSSVTNFGLFVRLDELQIDGMIHVSTLGNEFFHFDGAKHCLVGEHSHQVYRLGDKLQVQVSSVSLDERRINLVLAGELVQDRYARRRAKPSTSRSTDKPSRKPSVREQLKAGKIPGKSTKSGEQASETRGESHDTKRSSKRNEQGKKPKKGKKTTPKGKLKKAKKAALDNPTGAKKSKKTKAKKTRPGKNARKRNKPSAGE</sequence>
<evidence type="ECO:0000256" key="3">
    <source>
        <dbReference type="ARBA" id="ARBA00022490"/>
    </source>
</evidence>
<evidence type="ECO:0000256" key="8">
    <source>
        <dbReference type="HAMAP-Rule" id="MF_01895"/>
    </source>
</evidence>
<evidence type="ECO:0000256" key="1">
    <source>
        <dbReference type="ARBA" id="ARBA00001849"/>
    </source>
</evidence>
<keyword evidence="6 8" id="KW-0269">Exonuclease</keyword>
<dbReference type="PANTHER" id="PTHR23355">
    <property type="entry name" value="RIBONUCLEASE"/>
    <property type="match status" value="1"/>
</dbReference>
<evidence type="ECO:0000256" key="6">
    <source>
        <dbReference type="ARBA" id="ARBA00022839"/>
    </source>
</evidence>
<feature type="region of interest" description="Disordered" evidence="9">
    <location>
        <begin position="731"/>
        <end position="848"/>
    </location>
</feature>
<feature type="domain" description="S1 motif" evidence="10">
    <location>
        <begin position="641"/>
        <end position="722"/>
    </location>
</feature>
<dbReference type="InterPro" id="IPR012340">
    <property type="entry name" value="NA-bd_OB-fold"/>
</dbReference>
<feature type="compositionally biased region" description="Basic and acidic residues" evidence="9">
    <location>
        <begin position="773"/>
        <end position="793"/>
    </location>
</feature>
<gene>
    <name evidence="8" type="primary">rnr</name>
    <name evidence="11" type="ORF">PP2015_385</name>
</gene>
<feature type="compositionally biased region" description="Basic and acidic residues" evidence="9">
    <location>
        <begin position="742"/>
        <end position="757"/>
    </location>
</feature>
<dbReference type="AlphaFoldDB" id="A0A0S2JYP6"/>
<dbReference type="GO" id="GO:0005829">
    <property type="term" value="C:cytosol"/>
    <property type="evidence" value="ECO:0007669"/>
    <property type="project" value="UniProtKB-ARBA"/>
</dbReference>
<keyword evidence="3 8" id="KW-0963">Cytoplasm</keyword>
<comment type="catalytic activity">
    <reaction evidence="1 8">
        <text>Exonucleolytic cleavage in the 3'- to 5'-direction to yield nucleoside 5'-phosphates.</text>
        <dbReference type="EC" id="3.1.13.1"/>
    </reaction>
</comment>
<name>A0A0S2JYP6_9GAMM</name>
<dbReference type="RefSeq" id="WP_058028682.1">
    <property type="nucleotide sequence ID" value="NZ_CP013187.1"/>
</dbReference>
<dbReference type="InterPro" id="IPR022966">
    <property type="entry name" value="RNase_II/R_CS"/>
</dbReference>
<evidence type="ECO:0000259" key="10">
    <source>
        <dbReference type="PROSITE" id="PS50126"/>
    </source>
</evidence>
<evidence type="ECO:0000256" key="5">
    <source>
        <dbReference type="ARBA" id="ARBA00022801"/>
    </source>
</evidence>
<keyword evidence="7 8" id="KW-0694">RNA-binding</keyword>
<dbReference type="Proteomes" id="UP000061457">
    <property type="component" value="Chromosome I"/>
</dbReference>
<proteinExistence type="inferred from homology"/>
<organism evidence="11 12">
    <name type="scientific">Pseudoalteromonas phenolica</name>
    <dbReference type="NCBI Taxonomy" id="161398"/>
    <lineage>
        <taxon>Bacteria</taxon>
        <taxon>Pseudomonadati</taxon>
        <taxon>Pseudomonadota</taxon>
        <taxon>Gammaproteobacteria</taxon>
        <taxon>Alteromonadales</taxon>
        <taxon>Pseudoalteromonadaceae</taxon>
        <taxon>Pseudoalteromonas</taxon>
    </lineage>
</organism>
<dbReference type="InterPro" id="IPR011805">
    <property type="entry name" value="RNase_R"/>
</dbReference>
<dbReference type="Pfam" id="PF00575">
    <property type="entry name" value="S1"/>
    <property type="match status" value="1"/>
</dbReference>
<keyword evidence="4 8" id="KW-0540">Nuclease</keyword>
<dbReference type="NCBIfam" id="TIGR02063">
    <property type="entry name" value="RNase_R"/>
    <property type="match status" value="1"/>
</dbReference>
<dbReference type="SUPFAM" id="SSF50249">
    <property type="entry name" value="Nucleic acid-binding proteins"/>
    <property type="match status" value="4"/>
</dbReference>
<dbReference type="GO" id="GO:0003723">
    <property type="term" value="F:RNA binding"/>
    <property type="evidence" value="ECO:0007669"/>
    <property type="project" value="UniProtKB-UniRule"/>
</dbReference>
<dbReference type="OrthoDB" id="9810967at2"/>
<dbReference type="EC" id="3.1.13.1" evidence="8"/>
<feature type="compositionally biased region" description="Basic residues" evidence="9">
    <location>
        <begin position="794"/>
        <end position="812"/>
    </location>
</feature>
<dbReference type="InterPro" id="IPR003029">
    <property type="entry name" value="S1_domain"/>
</dbReference>
<dbReference type="PROSITE" id="PS01175">
    <property type="entry name" value="RIBONUCLEASE_II"/>
    <property type="match status" value="1"/>
</dbReference>
<dbReference type="SMART" id="SM00357">
    <property type="entry name" value="CSP"/>
    <property type="match status" value="1"/>
</dbReference>
<dbReference type="STRING" id="161398.PP2015_385"/>
<dbReference type="GO" id="GO:0008859">
    <property type="term" value="F:exoribonuclease II activity"/>
    <property type="evidence" value="ECO:0007669"/>
    <property type="project" value="UniProtKB-UniRule"/>
</dbReference>
<dbReference type="InterPro" id="IPR050180">
    <property type="entry name" value="RNR_Ribonuclease"/>
</dbReference>
<dbReference type="NCBIfam" id="TIGR00358">
    <property type="entry name" value="3_prime_RNase"/>
    <property type="match status" value="1"/>
</dbReference>
<feature type="compositionally biased region" description="Basic residues" evidence="9">
    <location>
        <begin position="822"/>
        <end position="848"/>
    </location>
</feature>
<dbReference type="NCBIfam" id="NF008648">
    <property type="entry name" value="PRK11642.1"/>
    <property type="match status" value="1"/>
</dbReference>
<dbReference type="KEGG" id="pphe:PP2015_385"/>
<dbReference type="HAMAP" id="MF_01895">
    <property type="entry name" value="RNase_R"/>
    <property type="match status" value="1"/>
</dbReference>
<evidence type="ECO:0000256" key="9">
    <source>
        <dbReference type="SAM" id="MobiDB-lite"/>
    </source>
</evidence>